<keyword evidence="9" id="KW-1185">Reference proteome</keyword>
<evidence type="ECO:0000256" key="3">
    <source>
        <dbReference type="ARBA" id="ARBA00022723"/>
    </source>
</evidence>
<dbReference type="CDD" id="cd10549">
    <property type="entry name" value="MtMvhB_like"/>
    <property type="match status" value="1"/>
</dbReference>
<protein>
    <submittedName>
        <fullName evidence="8">Ferredoxin hydrogenase</fullName>
        <ecNumber evidence="8">1.12.7.2</ecNumber>
    </submittedName>
</protein>
<name>F8EYF7_GRAC1</name>
<dbReference type="NCBIfam" id="TIGR04105">
    <property type="entry name" value="FeFe_hydrog_B1"/>
    <property type="match status" value="1"/>
</dbReference>
<evidence type="ECO:0000259" key="7">
    <source>
        <dbReference type="PROSITE" id="PS51379"/>
    </source>
</evidence>
<dbReference type="Gene3D" id="3.30.70.20">
    <property type="match status" value="2"/>
</dbReference>
<dbReference type="InterPro" id="IPR017900">
    <property type="entry name" value="4Fe4S_Fe_S_CS"/>
</dbReference>
<dbReference type="InterPro" id="IPR004108">
    <property type="entry name" value="Fe_hydrogenase_lsu_C"/>
</dbReference>
<keyword evidence="5" id="KW-0408">Iron</keyword>
<dbReference type="InterPro" id="IPR017896">
    <property type="entry name" value="4Fe4S_Fe-S-bd"/>
</dbReference>
<keyword evidence="8" id="KW-0560">Oxidoreductase</keyword>
<organism evidence="8 9">
    <name type="scientific">Gracilinema caldarium (strain ATCC 51460 / DSM 7334 / H1)</name>
    <name type="common">Treponema caldarium</name>
    <dbReference type="NCBI Taxonomy" id="744872"/>
    <lineage>
        <taxon>Bacteria</taxon>
        <taxon>Pseudomonadati</taxon>
        <taxon>Spirochaetota</taxon>
        <taxon>Spirochaetia</taxon>
        <taxon>Spirochaetales</taxon>
        <taxon>Breznakiellaceae</taxon>
        <taxon>Gracilinema</taxon>
    </lineage>
</organism>
<dbReference type="eggNOG" id="COG4624">
    <property type="taxonomic scope" value="Bacteria"/>
</dbReference>
<reference evidence="9" key="1">
    <citation type="journal article" date="2013" name="Stand. Genomic Sci.">
        <title>Genome sequence of the thermophilic fresh-water bacterium Spirochaeta caldaria type strain (H1(T)), reclassification of Spirochaeta caldaria, Spirochaeta stenostrepta, and Spirochaeta zuelzerae in the genus Treponema as Treponema caldaria comb. nov., Treponema stenostrepta comb. nov., and Treponema zuelzerae comb. nov., and emendation of the genus Treponema.</title>
        <authorList>
            <person name="Abt B."/>
            <person name="Goker M."/>
            <person name="Scheuner C."/>
            <person name="Han C."/>
            <person name="Lu M."/>
            <person name="Misra M."/>
            <person name="Lapidus A."/>
            <person name="Nolan M."/>
            <person name="Lucas S."/>
            <person name="Hammon N."/>
            <person name="Deshpande S."/>
            <person name="Cheng J.F."/>
            <person name="Tapia R."/>
            <person name="Goodwin L.A."/>
            <person name="Pitluck S."/>
            <person name="Liolios K."/>
            <person name="Pagani I."/>
            <person name="Ivanova N."/>
            <person name="Mavromatis K."/>
            <person name="Mikhailova N."/>
            <person name="Huntemann M."/>
            <person name="Pati A."/>
            <person name="Chen A."/>
            <person name="Palaniappan K."/>
            <person name="Land M."/>
            <person name="Hauser L."/>
            <person name="Jeffries C.D."/>
            <person name="Rohde M."/>
            <person name="Spring S."/>
            <person name="Gronow S."/>
            <person name="Detter J.C."/>
            <person name="Bristow J."/>
            <person name="Eisen J.A."/>
            <person name="Markowitz V."/>
            <person name="Hugenholtz P."/>
            <person name="Kyrpides N.C."/>
            <person name="Woyke T."/>
            <person name="Klenk H.P."/>
        </authorList>
    </citation>
    <scope>NUCLEOTIDE SEQUENCE</scope>
    <source>
        <strain evidence="9">ATCC 51460 / DSM 7334 / H1</strain>
    </source>
</reference>
<dbReference type="GO" id="GO:0051539">
    <property type="term" value="F:4 iron, 4 sulfur cluster binding"/>
    <property type="evidence" value="ECO:0007669"/>
    <property type="project" value="UniProtKB-KW"/>
</dbReference>
<keyword evidence="2" id="KW-0004">4Fe-4S</keyword>
<dbReference type="SUPFAM" id="SSF54862">
    <property type="entry name" value="4Fe-4S ferredoxins"/>
    <property type="match status" value="1"/>
</dbReference>
<evidence type="ECO:0000256" key="1">
    <source>
        <dbReference type="ARBA" id="ARBA00022448"/>
    </source>
</evidence>
<dbReference type="Pfam" id="PF00037">
    <property type="entry name" value="Fer4"/>
    <property type="match status" value="2"/>
</dbReference>
<dbReference type="GO" id="GO:0046872">
    <property type="term" value="F:metal ion binding"/>
    <property type="evidence" value="ECO:0007669"/>
    <property type="project" value="UniProtKB-KW"/>
</dbReference>
<evidence type="ECO:0000256" key="5">
    <source>
        <dbReference type="ARBA" id="ARBA00023004"/>
    </source>
</evidence>
<evidence type="ECO:0000313" key="9">
    <source>
        <dbReference type="Proteomes" id="UP000000503"/>
    </source>
</evidence>
<dbReference type="InterPro" id="IPR027631">
    <property type="entry name" value="Mono_FeFe_hydrog"/>
</dbReference>
<dbReference type="STRING" id="744872.Spica_0221"/>
<dbReference type="PROSITE" id="PS00198">
    <property type="entry name" value="4FE4S_FER_1"/>
    <property type="match status" value="2"/>
</dbReference>
<keyword evidence="3" id="KW-0479">Metal-binding</keyword>
<gene>
    <name evidence="8" type="ordered locus">Spica_0221</name>
</gene>
<dbReference type="HOGENOM" id="CLU_039046_0_1_12"/>
<dbReference type="InterPro" id="IPR050294">
    <property type="entry name" value="RnfB_subfamily"/>
</dbReference>
<proteinExistence type="predicted"/>
<evidence type="ECO:0000256" key="2">
    <source>
        <dbReference type="ARBA" id="ARBA00022485"/>
    </source>
</evidence>
<dbReference type="eggNOG" id="COG1143">
    <property type="taxonomic scope" value="Bacteria"/>
</dbReference>
<dbReference type="EC" id="1.12.7.2" evidence="8"/>
<feature type="domain" description="4Fe-4S ferredoxin-type" evidence="7">
    <location>
        <begin position="187"/>
        <end position="216"/>
    </location>
</feature>
<dbReference type="InterPro" id="IPR009016">
    <property type="entry name" value="Fe_hydrogenase"/>
</dbReference>
<dbReference type="AlphaFoldDB" id="F8EYF7"/>
<feature type="domain" description="4Fe-4S ferredoxin-type" evidence="7">
    <location>
        <begin position="141"/>
        <end position="170"/>
    </location>
</feature>
<dbReference type="GO" id="GO:0008901">
    <property type="term" value="F:ferredoxin hydrogenase activity"/>
    <property type="evidence" value="ECO:0007669"/>
    <property type="project" value="UniProtKB-EC"/>
</dbReference>
<dbReference type="Proteomes" id="UP000000503">
    <property type="component" value="Chromosome"/>
</dbReference>
<dbReference type="Pfam" id="PF02906">
    <property type="entry name" value="Fe_hyd_lg_C"/>
    <property type="match status" value="1"/>
</dbReference>
<keyword evidence="6" id="KW-0411">Iron-sulfur</keyword>
<dbReference type="SUPFAM" id="SSF53920">
    <property type="entry name" value="Fe-only hydrogenase"/>
    <property type="match status" value="1"/>
</dbReference>
<evidence type="ECO:0000256" key="6">
    <source>
        <dbReference type="ARBA" id="ARBA00023014"/>
    </source>
</evidence>
<dbReference type="Gene3D" id="3.40.950.10">
    <property type="entry name" value="Fe-only Hydrogenase (Larger Subunit), Chain L, domain 3"/>
    <property type="match status" value="1"/>
</dbReference>
<sequence length="500" mass="54255">MHYNNNAALVKRELLISLIKLMLEDRLEEGIDKIPYEMTRDPDYQPIRCCVHHDREILKSRLLARLGFSVEQYVDDGTPLSVYAREALARERISAPILTVLDEACNACVKTQFMVTNACQGCLARPCMMNCPKKAVTIVDGHAVIDKDKCVNCGICQQVCPYHAIIKIPVPCEEACPVGAISKDANGKERIDYEKCIFCGNCMRECPFGAMMDKSQIIDVLAAKKRGKKLAALFAPAVAGQFKASLGKLVAALEKAGFDAVYEVALGADITAEKEAHEFAERMERGEPFMTTSCCPAYVEAVRKHLPALKPRVSDTRTPMHYTAEIATKEKPDHLRVFIGPCLAKRKEGIDDSLVDYVLSVEEIGALFVAMGIDVAEMEEKPLAQEALAGGRSFAWSGGVSSAVQAYLPSHIPFKPEAIDGLTKESFKVLKSWSEGKNTGNLLEVMACMGGCVAGPSTITNPKVATMQLRKIAESSKPVNPGAANAEVRTAAAAAPIGAV</sequence>
<dbReference type="PANTHER" id="PTHR42859:SF10">
    <property type="entry name" value="DIMETHYLSULFOXIDE REDUCTASE CHAIN B"/>
    <property type="match status" value="1"/>
</dbReference>
<keyword evidence="1" id="KW-0813">Transport</keyword>
<evidence type="ECO:0000256" key="4">
    <source>
        <dbReference type="ARBA" id="ARBA00022982"/>
    </source>
</evidence>
<keyword evidence="4" id="KW-0249">Electron transport</keyword>
<dbReference type="EMBL" id="CP002868">
    <property type="protein sequence ID" value="AEJ18389.1"/>
    <property type="molecule type" value="Genomic_DNA"/>
</dbReference>
<evidence type="ECO:0000313" key="8">
    <source>
        <dbReference type="EMBL" id="AEJ18389.1"/>
    </source>
</evidence>
<dbReference type="PROSITE" id="PS51379">
    <property type="entry name" value="4FE4S_FER_2"/>
    <property type="match status" value="2"/>
</dbReference>
<dbReference type="KEGG" id="scd:Spica_0221"/>
<accession>F8EYF7</accession>
<dbReference type="PANTHER" id="PTHR42859">
    <property type="entry name" value="OXIDOREDUCTASE"/>
    <property type="match status" value="1"/>
</dbReference>